<dbReference type="InterPro" id="IPR051609">
    <property type="entry name" value="NmrA/Isoflavone_reductase-like"/>
</dbReference>
<dbReference type="PANTHER" id="PTHR47706:SF9">
    <property type="entry name" value="NMRA-LIKE DOMAIN-CONTAINING PROTEIN-RELATED"/>
    <property type="match status" value="1"/>
</dbReference>
<evidence type="ECO:0000313" key="4">
    <source>
        <dbReference type="EMBL" id="KAF4630218.1"/>
    </source>
</evidence>
<gene>
    <name evidence="4" type="ORF">G7Y89_g7926</name>
</gene>
<protein>
    <recommendedName>
        <fullName evidence="3">NmrA-like domain-containing protein</fullName>
    </recommendedName>
</protein>
<evidence type="ECO:0000256" key="1">
    <source>
        <dbReference type="ARBA" id="ARBA00022857"/>
    </source>
</evidence>
<dbReference type="GO" id="GO:0016491">
    <property type="term" value="F:oxidoreductase activity"/>
    <property type="evidence" value="ECO:0007669"/>
    <property type="project" value="UniProtKB-KW"/>
</dbReference>
<dbReference type="PANTHER" id="PTHR47706">
    <property type="entry name" value="NMRA-LIKE FAMILY PROTEIN"/>
    <property type="match status" value="1"/>
</dbReference>
<keyword evidence="5" id="KW-1185">Reference proteome</keyword>
<dbReference type="InterPro" id="IPR045312">
    <property type="entry name" value="PCBER-like"/>
</dbReference>
<proteinExistence type="predicted"/>
<evidence type="ECO:0000313" key="5">
    <source>
        <dbReference type="Proteomes" id="UP000566819"/>
    </source>
</evidence>
<evidence type="ECO:0000256" key="2">
    <source>
        <dbReference type="ARBA" id="ARBA00023002"/>
    </source>
</evidence>
<dbReference type="Pfam" id="PF05368">
    <property type="entry name" value="NmrA"/>
    <property type="match status" value="1"/>
</dbReference>
<name>A0A8H4RIE4_9HELO</name>
<dbReference type="AlphaFoldDB" id="A0A8H4RIE4"/>
<dbReference type="SUPFAM" id="SSF51735">
    <property type="entry name" value="NAD(P)-binding Rossmann-fold domains"/>
    <property type="match status" value="1"/>
</dbReference>
<dbReference type="InterPro" id="IPR036291">
    <property type="entry name" value="NAD(P)-bd_dom_sf"/>
</dbReference>
<organism evidence="4 5">
    <name type="scientific">Cudoniella acicularis</name>
    <dbReference type="NCBI Taxonomy" id="354080"/>
    <lineage>
        <taxon>Eukaryota</taxon>
        <taxon>Fungi</taxon>
        <taxon>Dikarya</taxon>
        <taxon>Ascomycota</taxon>
        <taxon>Pezizomycotina</taxon>
        <taxon>Leotiomycetes</taxon>
        <taxon>Helotiales</taxon>
        <taxon>Tricladiaceae</taxon>
        <taxon>Cudoniella</taxon>
    </lineage>
</organism>
<dbReference type="OrthoDB" id="9984533at2759"/>
<keyword evidence="2" id="KW-0560">Oxidoreductase</keyword>
<dbReference type="CDD" id="cd05259">
    <property type="entry name" value="PCBER_SDR_a"/>
    <property type="match status" value="1"/>
</dbReference>
<reference evidence="4 5" key="1">
    <citation type="submission" date="2020-03" db="EMBL/GenBank/DDBJ databases">
        <title>Draft Genome Sequence of Cudoniella acicularis.</title>
        <authorList>
            <person name="Buettner E."/>
            <person name="Kellner H."/>
        </authorList>
    </citation>
    <scope>NUCLEOTIDE SEQUENCE [LARGE SCALE GENOMIC DNA]</scope>
    <source>
        <strain evidence="4 5">DSM 108380</strain>
    </source>
</reference>
<accession>A0A8H4RIE4</accession>
<dbReference type="Proteomes" id="UP000566819">
    <property type="component" value="Unassembled WGS sequence"/>
</dbReference>
<keyword evidence="1" id="KW-0521">NADP</keyword>
<feature type="domain" description="NmrA-like" evidence="3">
    <location>
        <begin position="5"/>
        <end position="247"/>
    </location>
</feature>
<dbReference type="Gene3D" id="3.90.25.10">
    <property type="entry name" value="UDP-galactose 4-epimerase, domain 1"/>
    <property type="match status" value="1"/>
</dbReference>
<dbReference type="EMBL" id="JAAMPI010000575">
    <property type="protein sequence ID" value="KAF4630218.1"/>
    <property type="molecule type" value="Genomic_DNA"/>
</dbReference>
<evidence type="ECO:0000259" key="3">
    <source>
        <dbReference type="Pfam" id="PF05368"/>
    </source>
</evidence>
<comment type="caution">
    <text evidence="4">The sequence shown here is derived from an EMBL/GenBank/DDBJ whole genome shotgun (WGS) entry which is preliminary data.</text>
</comment>
<sequence length="297" mass="31919">MANIKKVAIIGASGNAGAPVLTALLDSSFEVTAITRPESKATFPASVTVKRVDITSVDALTSALEGQDAVVSTLASVAIGVDKTIIDAALTAHVKRYIPSEFGANTREARGTKLGGILKSKIENIDYLIELSEKHDWFTWTGLSTGSFFDWSFRAGILGIDIKNKTARIYDSGNEPYSASTLSFIGKSVVAILKKPAETANKYLTVASITATQREILKILEEETGSQFQTTTVKTSDLENIADEKVAKGDGSAYVEYVIQWVFADGAGHAVKENAAKLLGLEEEDLREEIKKVLRGL</sequence>
<dbReference type="InterPro" id="IPR008030">
    <property type="entry name" value="NmrA-like"/>
</dbReference>
<dbReference type="Gene3D" id="3.40.50.720">
    <property type="entry name" value="NAD(P)-binding Rossmann-like Domain"/>
    <property type="match status" value="1"/>
</dbReference>